<gene>
    <name evidence="1" type="ORF">RF11_11099</name>
</gene>
<organism evidence="1 2">
    <name type="scientific">Thelohanellus kitauei</name>
    <name type="common">Myxosporean</name>
    <dbReference type="NCBI Taxonomy" id="669202"/>
    <lineage>
        <taxon>Eukaryota</taxon>
        <taxon>Metazoa</taxon>
        <taxon>Cnidaria</taxon>
        <taxon>Myxozoa</taxon>
        <taxon>Myxosporea</taxon>
        <taxon>Bivalvulida</taxon>
        <taxon>Platysporina</taxon>
        <taxon>Myxobolidae</taxon>
        <taxon>Thelohanellus</taxon>
    </lineage>
</organism>
<dbReference type="Proteomes" id="UP000031668">
    <property type="component" value="Unassembled WGS sequence"/>
</dbReference>
<accession>A0A0C2JJ86</accession>
<keyword evidence="2" id="KW-1185">Reference proteome</keyword>
<dbReference type="AlphaFoldDB" id="A0A0C2JJ86"/>
<evidence type="ECO:0000313" key="2">
    <source>
        <dbReference type="Proteomes" id="UP000031668"/>
    </source>
</evidence>
<sequence length="128" mass="15378">MNIRMEFELEEETLYEWIDYQSYNLQLIDDRCNKTIDIAHVDYDNMSVVFTIFLHVGESSQFVTSYKFISYDTQEDQIQEISDLHDTLYMYVHFTNDVYSVKIWIIKGSPLVKSNIFYHIPISKHSRE</sequence>
<dbReference type="EMBL" id="JWZT01002428">
    <property type="protein sequence ID" value="KII69453.1"/>
    <property type="molecule type" value="Genomic_DNA"/>
</dbReference>
<reference evidence="1 2" key="1">
    <citation type="journal article" date="2014" name="Genome Biol. Evol.">
        <title>The genome of the myxosporean Thelohanellus kitauei shows adaptations to nutrient acquisition within its fish host.</title>
        <authorList>
            <person name="Yang Y."/>
            <person name="Xiong J."/>
            <person name="Zhou Z."/>
            <person name="Huo F."/>
            <person name="Miao W."/>
            <person name="Ran C."/>
            <person name="Liu Y."/>
            <person name="Zhang J."/>
            <person name="Feng J."/>
            <person name="Wang M."/>
            <person name="Wang M."/>
            <person name="Wang L."/>
            <person name="Yao B."/>
        </authorList>
    </citation>
    <scope>NUCLEOTIDE SEQUENCE [LARGE SCALE GENOMIC DNA]</scope>
    <source>
        <strain evidence="1">Wuqing</strain>
    </source>
</reference>
<proteinExistence type="predicted"/>
<name>A0A0C2JJ86_THEKT</name>
<evidence type="ECO:0000313" key="1">
    <source>
        <dbReference type="EMBL" id="KII69453.1"/>
    </source>
</evidence>
<comment type="caution">
    <text evidence="1">The sequence shown here is derived from an EMBL/GenBank/DDBJ whole genome shotgun (WGS) entry which is preliminary data.</text>
</comment>
<protein>
    <submittedName>
        <fullName evidence="1">Uncharacterized protein</fullName>
    </submittedName>
</protein>